<dbReference type="AlphaFoldDB" id="A0A7X0FV09"/>
<protein>
    <submittedName>
        <fullName evidence="2">Uncharacterized protein</fullName>
    </submittedName>
</protein>
<proteinExistence type="predicted"/>
<evidence type="ECO:0000313" key="2">
    <source>
        <dbReference type="EMBL" id="MBB6394209.1"/>
    </source>
</evidence>
<sequence>MTAATRTPFDPRVHALTEDGDILQDFLIPQARAFQRWNRKLTCDKASGQNRLSSGRGARHNRRGHRRRAAISLRGDRIHGL</sequence>
<name>A0A7X0FV09_9ACTN</name>
<keyword evidence="3" id="KW-1185">Reference proteome</keyword>
<dbReference type="EMBL" id="JACHMQ010000001">
    <property type="protein sequence ID" value="MBB6394209.1"/>
    <property type="molecule type" value="Genomic_DNA"/>
</dbReference>
<dbReference type="Proteomes" id="UP000546324">
    <property type="component" value="Unassembled WGS sequence"/>
</dbReference>
<gene>
    <name evidence="2" type="ORF">BKA00_001123</name>
</gene>
<evidence type="ECO:0000256" key="1">
    <source>
        <dbReference type="SAM" id="MobiDB-lite"/>
    </source>
</evidence>
<feature type="compositionally biased region" description="Basic residues" evidence="1">
    <location>
        <begin position="57"/>
        <end position="69"/>
    </location>
</feature>
<reference evidence="2 3" key="1">
    <citation type="submission" date="2020-08" db="EMBL/GenBank/DDBJ databases">
        <title>Sequencing the genomes of 1000 actinobacteria strains.</title>
        <authorList>
            <person name="Klenk H.-P."/>
        </authorList>
    </citation>
    <scope>NUCLEOTIDE SEQUENCE [LARGE SCALE GENOMIC DNA]</scope>
    <source>
        <strain evidence="2 3">DSM 43675</strain>
    </source>
</reference>
<evidence type="ECO:0000313" key="3">
    <source>
        <dbReference type="Proteomes" id="UP000546324"/>
    </source>
</evidence>
<comment type="caution">
    <text evidence="2">The sequence shown here is derived from an EMBL/GenBank/DDBJ whole genome shotgun (WGS) entry which is preliminary data.</text>
</comment>
<dbReference type="RefSeq" id="WP_185023896.1">
    <property type="nucleotide sequence ID" value="NZ_JACHMQ010000001.1"/>
</dbReference>
<organism evidence="2 3">
    <name type="scientific">Actinomadura coerulea</name>
    <dbReference type="NCBI Taxonomy" id="46159"/>
    <lineage>
        <taxon>Bacteria</taxon>
        <taxon>Bacillati</taxon>
        <taxon>Actinomycetota</taxon>
        <taxon>Actinomycetes</taxon>
        <taxon>Streptosporangiales</taxon>
        <taxon>Thermomonosporaceae</taxon>
        <taxon>Actinomadura</taxon>
    </lineage>
</organism>
<feature type="region of interest" description="Disordered" evidence="1">
    <location>
        <begin position="45"/>
        <end position="81"/>
    </location>
</feature>
<accession>A0A7X0FV09</accession>